<feature type="domain" description="TonB-dependent receptor plug" evidence="15">
    <location>
        <begin position="56"/>
        <end position="161"/>
    </location>
</feature>
<dbReference type="Pfam" id="PF07715">
    <property type="entry name" value="Plug"/>
    <property type="match status" value="1"/>
</dbReference>
<evidence type="ECO:0000313" key="16">
    <source>
        <dbReference type="EMBL" id="NGZ88310.1"/>
    </source>
</evidence>
<evidence type="ECO:0000259" key="15">
    <source>
        <dbReference type="Pfam" id="PF07715"/>
    </source>
</evidence>
<keyword evidence="10 11" id="KW-0998">Cell outer membrane</keyword>
<feature type="domain" description="TonB-dependent receptor-like beta-barrel" evidence="14">
    <location>
        <begin position="323"/>
        <end position="848"/>
    </location>
</feature>
<protein>
    <submittedName>
        <fullName evidence="16">TonB-dependent receptor</fullName>
    </submittedName>
</protein>
<comment type="subcellular location">
    <subcellularLocation>
        <location evidence="1 11">Cell outer membrane</location>
        <topology evidence="1 11">Multi-pass membrane protein</topology>
    </subcellularLocation>
</comment>
<evidence type="ECO:0000256" key="2">
    <source>
        <dbReference type="ARBA" id="ARBA00022448"/>
    </source>
</evidence>
<keyword evidence="2 11" id="KW-0813">Transport</keyword>
<evidence type="ECO:0000256" key="12">
    <source>
        <dbReference type="RuleBase" id="RU003357"/>
    </source>
</evidence>
<comment type="similarity">
    <text evidence="11 12">Belongs to the TonB-dependent receptor family.</text>
</comment>
<evidence type="ECO:0000256" key="1">
    <source>
        <dbReference type="ARBA" id="ARBA00004571"/>
    </source>
</evidence>
<keyword evidence="4" id="KW-0410">Iron transport</keyword>
<proteinExistence type="inferred from homology"/>
<dbReference type="InterPro" id="IPR039426">
    <property type="entry name" value="TonB-dep_rcpt-like"/>
</dbReference>
<dbReference type="Gene3D" id="2.40.170.20">
    <property type="entry name" value="TonB-dependent receptor, beta-barrel domain"/>
    <property type="match status" value="2"/>
</dbReference>
<dbReference type="EMBL" id="JAADJT010000020">
    <property type="protein sequence ID" value="NGZ88310.1"/>
    <property type="molecule type" value="Genomic_DNA"/>
</dbReference>
<organism evidence="16 17">
    <name type="scientific">Duganella aceris</name>
    <dbReference type="NCBI Taxonomy" id="2703883"/>
    <lineage>
        <taxon>Bacteria</taxon>
        <taxon>Pseudomonadati</taxon>
        <taxon>Pseudomonadota</taxon>
        <taxon>Betaproteobacteria</taxon>
        <taxon>Burkholderiales</taxon>
        <taxon>Oxalobacteraceae</taxon>
        <taxon>Telluria group</taxon>
        <taxon>Duganella</taxon>
    </lineage>
</organism>
<keyword evidence="5 11" id="KW-0812">Transmembrane</keyword>
<dbReference type="PROSITE" id="PS52016">
    <property type="entry name" value="TONB_DEPENDENT_REC_3"/>
    <property type="match status" value="1"/>
</dbReference>
<evidence type="ECO:0000313" key="17">
    <source>
        <dbReference type="Proteomes" id="UP000666369"/>
    </source>
</evidence>
<name>A0ABX0FUT9_9BURK</name>
<dbReference type="Proteomes" id="UP000666369">
    <property type="component" value="Unassembled WGS sequence"/>
</dbReference>
<evidence type="ECO:0000256" key="9">
    <source>
        <dbReference type="ARBA" id="ARBA00023136"/>
    </source>
</evidence>
<dbReference type="InterPro" id="IPR036942">
    <property type="entry name" value="Beta-barrel_TonB_sf"/>
</dbReference>
<evidence type="ECO:0000256" key="5">
    <source>
        <dbReference type="ARBA" id="ARBA00022692"/>
    </source>
</evidence>
<feature type="signal peptide" evidence="13">
    <location>
        <begin position="1"/>
        <end position="29"/>
    </location>
</feature>
<dbReference type="InterPro" id="IPR012910">
    <property type="entry name" value="Plug_dom"/>
</dbReference>
<evidence type="ECO:0000256" key="6">
    <source>
        <dbReference type="ARBA" id="ARBA00023004"/>
    </source>
</evidence>
<dbReference type="Pfam" id="PF00593">
    <property type="entry name" value="TonB_dep_Rec_b-barrel"/>
    <property type="match status" value="1"/>
</dbReference>
<keyword evidence="3 11" id="KW-1134">Transmembrane beta strand</keyword>
<evidence type="ECO:0000259" key="14">
    <source>
        <dbReference type="Pfam" id="PF00593"/>
    </source>
</evidence>
<keyword evidence="16" id="KW-0675">Receptor</keyword>
<evidence type="ECO:0000256" key="7">
    <source>
        <dbReference type="ARBA" id="ARBA00023065"/>
    </source>
</evidence>
<dbReference type="RefSeq" id="WP_166108429.1">
    <property type="nucleotide sequence ID" value="NZ_JAADJT010000020.1"/>
</dbReference>
<evidence type="ECO:0000256" key="4">
    <source>
        <dbReference type="ARBA" id="ARBA00022496"/>
    </source>
</evidence>
<evidence type="ECO:0000256" key="11">
    <source>
        <dbReference type="PROSITE-ProRule" id="PRU01360"/>
    </source>
</evidence>
<keyword evidence="6" id="KW-0408">Iron</keyword>
<dbReference type="PANTHER" id="PTHR32552">
    <property type="entry name" value="FERRICHROME IRON RECEPTOR-RELATED"/>
    <property type="match status" value="1"/>
</dbReference>
<evidence type="ECO:0000256" key="13">
    <source>
        <dbReference type="SAM" id="SignalP"/>
    </source>
</evidence>
<reference evidence="16 17" key="1">
    <citation type="submission" date="2020-01" db="EMBL/GenBank/DDBJ databases">
        <authorList>
            <person name="Lee S.D."/>
        </authorList>
    </citation>
    <scope>NUCLEOTIDE SEQUENCE [LARGE SCALE GENOMIC DNA]</scope>
    <source>
        <strain evidence="16 17">SAP-35</strain>
    </source>
</reference>
<keyword evidence="13" id="KW-0732">Signal</keyword>
<accession>A0ABX0FUT9</accession>
<keyword evidence="9 11" id="KW-0472">Membrane</keyword>
<dbReference type="PANTHER" id="PTHR32552:SF81">
    <property type="entry name" value="TONB-DEPENDENT OUTER MEMBRANE RECEPTOR"/>
    <property type="match status" value="1"/>
</dbReference>
<keyword evidence="7" id="KW-0406">Ion transport</keyword>
<keyword evidence="8 12" id="KW-0798">TonB box</keyword>
<evidence type="ECO:0000256" key="10">
    <source>
        <dbReference type="ARBA" id="ARBA00023237"/>
    </source>
</evidence>
<comment type="caution">
    <text evidence="16">The sequence shown here is derived from an EMBL/GenBank/DDBJ whole genome shotgun (WGS) entry which is preliminary data.</text>
</comment>
<gene>
    <name evidence="16" type="ORF">GW587_29160</name>
</gene>
<dbReference type="SUPFAM" id="SSF56935">
    <property type="entry name" value="Porins"/>
    <property type="match status" value="1"/>
</dbReference>
<dbReference type="InterPro" id="IPR000531">
    <property type="entry name" value="Beta-barrel_TonB"/>
</dbReference>
<sequence>MKKFKTKTLVWQLASIGAVSALGHGLALAQEQPDAAPAKTELQSVVVTAQRRAENPQDVPVSVTSVSAEQLAARNITDLSQMEGVSPGFTFGRSGADARPAMRGVRTDNVAVNGDTTIGFFIDGIYKSRAQQALASFVDVDRVEIQRGPQGTLYGRNTFGGNISVITNAPVLNKTQAEASLLAGSFGRVRAEGVYNLPLGETAAVRFVVARESADGYVKNDFNTSGDLFDQDLKYARMVLLFKPTKDFDLTLRADNTRQDSNGGSAFGYKQAGTYYDPASCQQLFNGSVALVNPRPGNFDGVADCKRTVAAGNGSGANAVGSGVDLGIPIHAPGSAYNIDADYRPFMKLRDKSASLDMTYRFDGFAVKSITGYADFEVQRSADSDMSASQIAIDFQRTAAKTLSQEFQILSTGRGPLEWVAGYYYFNDKLRGTFINQQQPRVINSEALGAPLSLPVASAGTFDDPYAKTVSNAFYAQGSWKPSEQLKLTLGARRTEDKKNFRFANANSVLPLGANGLPDGTKITINTPSPGIAAFGTAGTSNCVPARGPGFYCDPANPSVLWGATYDEQTFSKTTMRAAVDYKLAKSNLLYGSYSTGFRSGGFNSGQADQTVRSFLPEDVKAFEVGSKNRFLGNTLQLNVSAFHNKYSNLQEQRQTPVGGTTITTVFNATQARANGVETEVQWRASERLSLGAGLSVLDAKYTDFKNVALPYGTSILVADASATAPTLINGVVIAPAGQRRVFAPGYSCGPIAGTGGVGQPAVAFGCDLSGNRLPYAPRYQGSVSASYEVDLPNGGRLVPLAVVTFSGGYYGQPFNSALEKQGAYAKTDLKLNWEVNDSWSVLFSVDNATDKQTINRFVWGGGGGMQVSAAPPRTFGVRVNYKSF</sequence>
<feature type="chain" id="PRO_5046953949" evidence="13">
    <location>
        <begin position="30"/>
        <end position="885"/>
    </location>
</feature>
<evidence type="ECO:0000256" key="8">
    <source>
        <dbReference type="ARBA" id="ARBA00023077"/>
    </source>
</evidence>
<reference evidence="17" key="2">
    <citation type="submission" date="2023-07" db="EMBL/GenBank/DDBJ databases">
        <title>Duganella aceri sp. nov., isolated from tree sap.</title>
        <authorList>
            <person name="Kim I.S."/>
        </authorList>
    </citation>
    <scope>NUCLEOTIDE SEQUENCE [LARGE SCALE GENOMIC DNA]</scope>
    <source>
        <strain evidence="17">SAP-35</strain>
    </source>
</reference>
<keyword evidence="17" id="KW-1185">Reference proteome</keyword>
<evidence type="ECO:0000256" key="3">
    <source>
        <dbReference type="ARBA" id="ARBA00022452"/>
    </source>
</evidence>